<evidence type="ECO:0000256" key="5">
    <source>
        <dbReference type="PIRNR" id="PIRNR016557"/>
    </source>
</evidence>
<dbReference type="EC" id="3.1.3.48" evidence="5"/>
<dbReference type="Gene3D" id="3.20.20.140">
    <property type="entry name" value="Metal-dependent hydrolases"/>
    <property type="match status" value="1"/>
</dbReference>
<dbReference type="Pfam" id="PF19567">
    <property type="entry name" value="CpsB_CapC"/>
    <property type="match status" value="1"/>
</dbReference>
<dbReference type="SUPFAM" id="SSF89550">
    <property type="entry name" value="PHP domain-like"/>
    <property type="match status" value="1"/>
</dbReference>
<evidence type="ECO:0000313" key="7">
    <source>
        <dbReference type="Proteomes" id="UP000619534"/>
    </source>
</evidence>
<accession>A0ABQ1NXC8</accession>
<evidence type="ECO:0000256" key="4">
    <source>
        <dbReference type="ARBA" id="ARBA00051722"/>
    </source>
</evidence>
<comment type="similarity">
    <text evidence="1 5">Belongs to the metallo-dependent hydrolases superfamily. CpsB/CapC family.</text>
</comment>
<dbReference type="Proteomes" id="UP000619534">
    <property type="component" value="Unassembled WGS sequence"/>
</dbReference>
<evidence type="ECO:0000256" key="1">
    <source>
        <dbReference type="ARBA" id="ARBA00005750"/>
    </source>
</evidence>
<dbReference type="InterPro" id="IPR016667">
    <property type="entry name" value="Caps_polysacc_synth_CpsB/CapC"/>
</dbReference>
<dbReference type="PANTHER" id="PTHR39181:SF1">
    <property type="entry name" value="TYROSINE-PROTEIN PHOSPHATASE YWQE"/>
    <property type="match status" value="1"/>
</dbReference>
<dbReference type="PANTHER" id="PTHR39181">
    <property type="entry name" value="TYROSINE-PROTEIN PHOSPHATASE YWQE"/>
    <property type="match status" value="1"/>
</dbReference>
<evidence type="ECO:0000256" key="3">
    <source>
        <dbReference type="ARBA" id="ARBA00022912"/>
    </source>
</evidence>
<dbReference type="PIRSF" id="PIRSF016557">
    <property type="entry name" value="Caps_synth_CpsB"/>
    <property type="match status" value="1"/>
</dbReference>
<proteinExistence type="inferred from homology"/>
<dbReference type="EMBL" id="BMCJ01000002">
    <property type="protein sequence ID" value="GGC84866.1"/>
    <property type="molecule type" value="Genomic_DNA"/>
</dbReference>
<dbReference type="RefSeq" id="WP_308789082.1">
    <property type="nucleotide sequence ID" value="NZ_BMCJ01000002.1"/>
</dbReference>
<comment type="caution">
    <text evidence="6">The sequence shown here is derived from an EMBL/GenBank/DDBJ whole genome shotgun (WGS) entry which is preliminary data.</text>
</comment>
<reference evidence="7" key="1">
    <citation type="journal article" date="2019" name="Int. J. Syst. Evol. Microbiol.">
        <title>The Global Catalogue of Microorganisms (GCM) 10K type strain sequencing project: providing services to taxonomists for standard genome sequencing and annotation.</title>
        <authorList>
            <consortium name="The Broad Institute Genomics Platform"/>
            <consortium name="The Broad Institute Genome Sequencing Center for Infectious Disease"/>
            <person name="Wu L."/>
            <person name="Ma J."/>
        </authorList>
    </citation>
    <scope>NUCLEOTIDE SEQUENCE [LARGE SCALE GENOMIC DNA]</scope>
    <source>
        <strain evidence="7">CCM 7282</strain>
    </source>
</reference>
<keyword evidence="2 5" id="KW-0378">Hydrolase</keyword>
<evidence type="ECO:0000256" key="2">
    <source>
        <dbReference type="ARBA" id="ARBA00022801"/>
    </source>
</evidence>
<sequence>MREKDGLKKVVSRMIDIHCHIIPGVDDGASTLEDSIVMAKEAVDQGIDTIIATPHHKNGEYENSRLEIFDHVQQLNAELEQRGIALTILPGQETRIYGEMVQDLIKEEVLPLNVDSGYVFVELPSDQVPRYTERLLFDLQREGIKPIIVHPERNKKLIQEPDLLYQFVKGGAYTQVTAASVAGKFGKSIQKFSHQLIEANLTHLIASDAHNTHSRGFYLKKAYEVIKNKYGASSVYYFMENAFYVTEGQMLAANPPEHIKRKKFLGIF</sequence>
<protein>
    <recommendedName>
        <fullName evidence="5">Tyrosine-protein phosphatase</fullName>
        <ecNumber evidence="5">3.1.3.48</ecNumber>
    </recommendedName>
</protein>
<keyword evidence="3 5" id="KW-0904">Protein phosphatase</keyword>
<comment type="catalytic activity">
    <reaction evidence="4 5">
        <text>O-phospho-L-tyrosyl-[protein] + H2O = L-tyrosyl-[protein] + phosphate</text>
        <dbReference type="Rhea" id="RHEA:10684"/>
        <dbReference type="Rhea" id="RHEA-COMP:10136"/>
        <dbReference type="Rhea" id="RHEA-COMP:20101"/>
        <dbReference type="ChEBI" id="CHEBI:15377"/>
        <dbReference type="ChEBI" id="CHEBI:43474"/>
        <dbReference type="ChEBI" id="CHEBI:46858"/>
        <dbReference type="ChEBI" id="CHEBI:61978"/>
        <dbReference type="EC" id="3.1.3.48"/>
    </reaction>
</comment>
<gene>
    <name evidence="6" type="primary">epsC</name>
    <name evidence="6" type="ORF">GCM10007216_14460</name>
</gene>
<keyword evidence="7" id="KW-1185">Reference proteome</keyword>
<evidence type="ECO:0000313" key="6">
    <source>
        <dbReference type="EMBL" id="GGC84866.1"/>
    </source>
</evidence>
<dbReference type="InterPro" id="IPR016195">
    <property type="entry name" value="Pol/histidinol_Pase-like"/>
</dbReference>
<name>A0ABQ1NXC8_9BACI</name>
<organism evidence="6 7">
    <name type="scientific">Thalassobacillus devorans</name>
    <dbReference type="NCBI Taxonomy" id="279813"/>
    <lineage>
        <taxon>Bacteria</taxon>
        <taxon>Bacillati</taxon>
        <taxon>Bacillota</taxon>
        <taxon>Bacilli</taxon>
        <taxon>Bacillales</taxon>
        <taxon>Bacillaceae</taxon>
        <taxon>Thalassobacillus</taxon>
    </lineage>
</organism>